<dbReference type="EMBL" id="HACA01018603">
    <property type="protein sequence ID" value="CDW35964.1"/>
    <property type="molecule type" value="Transcribed_RNA"/>
</dbReference>
<protein>
    <submittedName>
        <fullName evidence="1">Uncharacterized protein</fullName>
    </submittedName>
</protein>
<reference evidence="1" key="1">
    <citation type="submission" date="2014-05" db="EMBL/GenBank/DDBJ databases">
        <authorList>
            <person name="Chronopoulou M."/>
        </authorList>
    </citation>
    <scope>NUCLEOTIDE SEQUENCE</scope>
    <source>
        <tissue evidence="1">Whole organism</tissue>
    </source>
</reference>
<name>A0A0K2UCK2_LEPSM</name>
<organism evidence="1">
    <name type="scientific">Lepeophtheirus salmonis</name>
    <name type="common">Salmon louse</name>
    <name type="synonym">Caligus salmonis</name>
    <dbReference type="NCBI Taxonomy" id="72036"/>
    <lineage>
        <taxon>Eukaryota</taxon>
        <taxon>Metazoa</taxon>
        <taxon>Ecdysozoa</taxon>
        <taxon>Arthropoda</taxon>
        <taxon>Crustacea</taxon>
        <taxon>Multicrustacea</taxon>
        <taxon>Hexanauplia</taxon>
        <taxon>Copepoda</taxon>
        <taxon>Siphonostomatoida</taxon>
        <taxon>Caligidae</taxon>
        <taxon>Lepeophtheirus</taxon>
    </lineage>
</organism>
<accession>A0A0K2UCK2</accession>
<evidence type="ECO:0000313" key="1">
    <source>
        <dbReference type="EMBL" id="CDW35964.1"/>
    </source>
</evidence>
<proteinExistence type="predicted"/>
<sequence>MHLGLNRISNRILHCLRVLSLNTKCMFCIQKFIFQFVNGREIKMSNDEAESRD</sequence>
<dbReference type="AlphaFoldDB" id="A0A0K2UCK2"/>